<dbReference type="InterPro" id="IPR030459">
    <property type="entry name" value="Glyco_hydro_31_CS"/>
</dbReference>
<evidence type="ECO:0000256" key="2">
    <source>
        <dbReference type="ARBA" id="ARBA00001657"/>
    </source>
</evidence>
<dbReference type="InterPro" id="IPR013780">
    <property type="entry name" value="Glyco_hydro_b"/>
</dbReference>
<dbReference type="CDD" id="cd14752">
    <property type="entry name" value="GH31_N"/>
    <property type="match status" value="1"/>
</dbReference>
<organism evidence="21 22">
    <name type="scientific">Pleomassaria siparia CBS 279.74</name>
    <dbReference type="NCBI Taxonomy" id="1314801"/>
    <lineage>
        <taxon>Eukaryota</taxon>
        <taxon>Fungi</taxon>
        <taxon>Dikarya</taxon>
        <taxon>Ascomycota</taxon>
        <taxon>Pezizomycotina</taxon>
        <taxon>Dothideomycetes</taxon>
        <taxon>Pleosporomycetidae</taxon>
        <taxon>Pleosporales</taxon>
        <taxon>Pleomassariaceae</taxon>
        <taxon>Pleomassaria</taxon>
    </lineage>
</organism>
<dbReference type="PANTHER" id="PTHR22762">
    <property type="entry name" value="ALPHA-GLUCOSIDASE"/>
    <property type="match status" value="1"/>
</dbReference>
<evidence type="ECO:0000256" key="5">
    <source>
        <dbReference type="ARBA" id="ARBA00012741"/>
    </source>
</evidence>
<dbReference type="EMBL" id="MU005769">
    <property type="protein sequence ID" value="KAF2710148.1"/>
    <property type="molecule type" value="Genomic_DNA"/>
</dbReference>
<dbReference type="PROSITE" id="PS00707">
    <property type="entry name" value="GLYCOSYL_HYDROL_F31_2"/>
    <property type="match status" value="1"/>
</dbReference>
<dbReference type="Proteomes" id="UP000799428">
    <property type="component" value="Unassembled WGS sequence"/>
</dbReference>
<dbReference type="GO" id="GO:0005576">
    <property type="term" value="C:extracellular region"/>
    <property type="evidence" value="ECO:0007669"/>
    <property type="project" value="UniProtKB-SubCell"/>
</dbReference>
<evidence type="ECO:0000259" key="20">
    <source>
        <dbReference type="Pfam" id="PF21365"/>
    </source>
</evidence>
<dbReference type="AlphaFoldDB" id="A0A6G1KBG4"/>
<dbReference type="SUPFAM" id="SSF51445">
    <property type="entry name" value="(Trans)glycosidases"/>
    <property type="match status" value="1"/>
</dbReference>
<dbReference type="InterPro" id="IPR011013">
    <property type="entry name" value="Gal_mutarotase_sf_dom"/>
</dbReference>
<comment type="function">
    <text evidence="16">Glucosidase involved in the degradation of cellulosic biomass. Has both alpha- and beta-glucosidase activity.</text>
</comment>
<dbReference type="GO" id="GO:0000272">
    <property type="term" value="P:polysaccharide catabolic process"/>
    <property type="evidence" value="ECO:0007669"/>
    <property type="project" value="UniProtKB-KW"/>
</dbReference>
<dbReference type="GO" id="GO:0030246">
    <property type="term" value="F:carbohydrate binding"/>
    <property type="evidence" value="ECO:0007669"/>
    <property type="project" value="InterPro"/>
</dbReference>
<dbReference type="InterPro" id="IPR048395">
    <property type="entry name" value="Glyco_hydro_31_C"/>
</dbReference>
<dbReference type="SUPFAM" id="SSF51011">
    <property type="entry name" value="Glycosyl hydrolase domain"/>
    <property type="match status" value="1"/>
</dbReference>
<evidence type="ECO:0000256" key="3">
    <source>
        <dbReference type="ARBA" id="ARBA00004613"/>
    </source>
</evidence>
<dbReference type="InterPro" id="IPR025887">
    <property type="entry name" value="Glyco_hydro_31_N_dom"/>
</dbReference>
<sequence length="881" mass="97615">MDTLVTTFDYIGQTWLSNNGSSIVTSVMPASVTLFQTSIFFLWSCFLPWSISVPLKRAADCPGYKASNINQTNGGLTADLSLAGSPCNVYGQDLPDLKFVAEYQTDSRLHVIIYDKDEDVYQVPEFVVPRPTGSINADDSLLEVSVVEEPFSFEVTRKSSKEVLFSTKGSEIIFENQYWRLRTSLPDNPSLYGLGEHTDPLRVPTSDYVRTLWARDAGAVPENSNLYGSHPVYYEHRANATHGVLLLNSNGMDIKINTDGGQGLEYNVLGGVIDLYFLAGPSPIDVAREYSEISLKPVMMPYWSFGFHQCRFGYSSVDEVAAVVANFSAANIPLETMWTDIDYMDSYKVFTLGAKFPLEGMRTLVNNLHANDQHYIVMVDPAVAYQDYPAFNNGKDAGIFLQQNGSIYKGRVWPGVTAFPDWFHDKTQGYWDNEFETFFSASDGVDIDGLWIDMNEPSNFCVWPCSNPETDSASSDIVQTLLSKRQGASGSKIGLPGRNLIDPAYQIRNAIGSISNKTARTDLIHYGGYAEYDTHNLYGTMMSKTSRNSMLARRPGRRPLVITRSTYVGAGSYVGHWLGDNVSAWDQYRISIRHLLQFVSFFQVPMVGADVCGFLGSTTETLCARWTVLGAFYPFYRNHNVPDSVPQEPYRWESVAAAARKAIDLRYRLLDYIYTAMHQQTIDGTPMLSPLWFQYPTDPSTNAIDTQFFYGPSLLVSPVTDADSTTVTFYLPSDIFYDLFTLKQVVGTGSSITNSSVPFADIPVHIRGGSIIPARVNSANTTTAVRKEDFELLVATDKDGKASGSLYLDDGDSLVQAGTSDIEFQYDNGKISMDGTFGYKTDVGVSSVTVLGSESAVKYELNEGLDGQWEHDVGSLKVVGL</sequence>
<comment type="catalytic activity">
    <reaction evidence="1">
        <text>Hydrolysis of terminal, non-reducing beta-D-glucosyl residues with release of beta-D-glucose.</text>
        <dbReference type="EC" id="3.2.1.21"/>
    </reaction>
</comment>
<dbReference type="GO" id="GO:0071555">
    <property type="term" value="P:cell wall organization"/>
    <property type="evidence" value="ECO:0007669"/>
    <property type="project" value="UniProtKB-KW"/>
</dbReference>
<feature type="domain" description="Glycosyl hydrolase family 31 C-terminal" evidence="20">
    <location>
        <begin position="684"/>
        <end position="772"/>
    </location>
</feature>
<keyword evidence="8" id="KW-0964">Secreted</keyword>
<keyword evidence="11" id="KW-0325">Glycoprotein</keyword>
<dbReference type="EC" id="3.2.1.21" evidence="6"/>
<evidence type="ECO:0000256" key="12">
    <source>
        <dbReference type="ARBA" id="ARBA00023277"/>
    </source>
</evidence>
<keyword evidence="15" id="KW-0624">Polysaccharide degradation</keyword>
<keyword evidence="13 17" id="KW-0326">Glycosidase</keyword>
<dbReference type="Pfam" id="PF21365">
    <property type="entry name" value="Glyco_hydro_31_3rd"/>
    <property type="match status" value="1"/>
</dbReference>
<reference evidence="21" key="1">
    <citation type="journal article" date="2020" name="Stud. Mycol.">
        <title>101 Dothideomycetes genomes: a test case for predicting lifestyles and emergence of pathogens.</title>
        <authorList>
            <person name="Haridas S."/>
            <person name="Albert R."/>
            <person name="Binder M."/>
            <person name="Bloem J."/>
            <person name="Labutti K."/>
            <person name="Salamov A."/>
            <person name="Andreopoulos B."/>
            <person name="Baker S."/>
            <person name="Barry K."/>
            <person name="Bills G."/>
            <person name="Bluhm B."/>
            <person name="Cannon C."/>
            <person name="Castanera R."/>
            <person name="Culley D."/>
            <person name="Daum C."/>
            <person name="Ezra D."/>
            <person name="Gonzalez J."/>
            <person name="Henrissat B."/>
            <person name="Kuo A."/>
            <person name="Liang C."/>
            <person name="Lipzen A."/>
            <person name="Lutzoni F."/>
            <person name="Magnuson J."/>
            <person name="Mondo S."/>
            <person name="Nolan M."/>
            <person name="Ohm R."/>
            <person name="Pangilinan J."/>
            <person name="Park H.-J."/>
            <person name="Ramirez L."/>
            <person name="Alfaro M."/>
            <person name="Sun H."/>
            <person name="Tritt A."/>
            <person name="Yoshinaga Y."/>
            <person name="Zwiers L.-H."/>
            <person name="Turgeon B."/>
            <person name="Goodwin S."/>
            <person name="Spatafora J."/>
            <person name="Crous P."/>
            <person name="Grigoriev I."/>
        </authorList>
    </citation>
    <scope>NUCLEOTIDE SEQUENCE</scope>
    <source>
        <strain evidence="21">CBS 279.74</strain>
    </source>
</reference>
<evidence type="ECO:0000256" key="10">
    <source>
        <dbReference type="ARBA" id="ARBA00022801"/>
    </source>
</evidence>
<dbReference type="CDD" id="cd06602">
    <property type="entry name" value="GH31_MGAM_SI_GAA"/>
    <property type="match status" value="1"/>
</dbReference>
<evidence type="ECO:0000313" key="21">
    <source>
        <dbReference type="EMBL" id="KAF2710148.1"/>
    </source>
</evidence>
<dbReference type="InterPro" id="IPR000322">
    <property type="entry name" value="Glyco_hydro_31_TIM"/>
</dbReference>
<comment type="catalytic activity">
    <reaction evidence="2">
        <text>Hydrolysis of terminal, non-reducing (1-&gt;4)-linked alpha-D-glucose residues with release of alpha-D-glucose.</text>
        <dbReference type="EC" id="3.2.1.20"/>
    </reaction>
</comment>
<keyword evidence="22" id="KW-1185">Reference proteome</keyword>
<proteinExistence type="inferred from homology"/>
<evidence type="ECO:0000256" key="7">
    <source>
        <dbReference type="ARBA" id="ARBA00014002"/>
    </source>
</evidence>
<keyword evidence="10 17" id="KW-0378">Hydrolase</keyword>
<dbReference type="PROSITE" id="PS00129">
    <property type="entry name" value="GLYCOSYL_HYDROL_F31_1"/>
    <property type="match status" value="1"/>
</dbReference>
<keyword evidence="14" id="KW-0961">Cell wall biogenesis/degradation</keyword>
<comment type="subcellular location">
    <subcellularLocation>
        <location evidence="3">Secreted</location>
    </subcellularLocation>
</comment>
<gene>
    <name evidence="21" type="ORF">K504DRAFT_466575</name>
</gene>
<evidence type="ECO:0000256" key="13">
    <source>
        <dbReference type="ARBA" id="ARBA00023295"/>
    </source>
</evidence>
<evidence type="ECO:0000256" key="17">
    <source>
        <dbReference type="RuleBase" id="RU361185"/>
    </source>
</evidence>
<dbReference type="PANTHER" id="PTHR22762:SF67">
    <property type="entry name" value="ALPHA_BETA-GLUCOSIDASE AGDC-RELATED"/>
    <property type="match status" value="1"/>
</dbReference>
<evidence type="ECO:0000256" key="15">
    <source>
        <dbReference type="ARBA" id="ARBA00023326"/>
    </source>
</evidence>
<dbReference type="InterPro" id="IPR030458">
    <property type="entry name" value="Glyco_hydro_31_AS"/>
</dbReference>
<evidence type="ECO:0000256" key="9">
    <source>
        <dbReference type="ARBA" id="ARBA00022729"/>
    </source>
</evidence>
<dbReference type="SUPFAM" id="SSF74650">
    <property type="entry name" value="Galactose mutarotase-like"/>
    <property type="match status" value="1"/>
</dbReference>
<accession>A0A6G1KBG4</accession>
<evidence type="ECO:0000256" key="6">
    <source>
        <dbReference type="ARBA" id="ARBA00012744"/>
    </source>
</evidence>
<dbReference type="Gene3D" id="2.60.40.1760">
    <property type="entry name" value="glycosyl hydrolase (family 31)"/>
    <property type="match status" value="1"/>
</dbReference>
<dbReference type="Pfam" id="PF01055">
    <property type="entry name" value="Glyco_hydro_31_2nd"/>
    <property type="match status" value="1"/>
</dbReference>
<evidence type="ECO:0000259" key="18">
    <source>
        <dbReference type="Pfam" id="PF01055"/>
    </source>
</evidence>
<dbReference type="GO" id="GO:0004558">
    <property type="term" value="F:alpha-1,4-glucosidase activity"/>
    <property type="evidence" value="ECO:0007669"/>
    <property type="project" value="UniProtKB-EC"/>
</dbReference>
<comment type="similarity">
    <text evidence="4 17">Belongs to the glycosyl hydrolase 31 family.</text>
</comment>
<name>A0A6G1KBG4_9PLEO</name>
<evidence type="ECO:0000256" key="11">
    <source>
        <dbReference type="ARBA" id="ARBA00023180"/>
    </source>
</evidence>
<dbReference type="Pfam" id="PF13802">
    <property type="entry name" value="Gal_mutarotas_2"/>
    <property type="match status" value="1"/>
</dbReference>
<dbReference type="Gene3D" id="2.60.40.1180">
    <property type="entry name" value="Golgi alpha-mannosidase II"/>
    <property type="match status" value="2"/>
</dbReference>
<dbReference type="OrthoDB" id="5839090at2759"/>
<dbReference type="InterPro" id="IPR017853">
    <property type="entry name" value="GH"/>
</dbReference>
<dbReference type="GO" id="GO:0008422">
    <property type="term" value="F:beta-glucosidase activity"/>
    <property type="evidence" value="ECO:0007669"/>
    <property type="project" value="UniProtKB-EC"/>
</dbReference>
<keyword evidence="9" id="KW-0732">Signal</keyword>
<evidence type="ECO:0000256" key="16">
    <source>
        <dbReference type="ARBA" id="ARBA00025512"/>
    </source>
</evidence>
<feature type="domain" description="Glycoside hydrolase family 31 TIM barrel" evidence="18">
    <location>
        <begin position="297"/>
        <end position="676"/>
    </location>
</feature>
<evidence type="ECO:0000256" key="1">
    <source>
        <dbReference type="ARBA" id="ARBA00000448"/>
    </source>
</evidence>
<evidence type="ECO:0000256" key="8">
    <source>
        <dbReference type="ARBA" id="ARBA00022525"/>
    </source>
</evidence>
<evidence type="ECO:0000256" key="14">
    <source>
        <dbReference type="ARBA" id="ARBA00023316"/>
    </source>
</evidence>
<feature type="domain" description="Glycoside hydrolase family 31 N-terminal" evidence="19">
    <location>
        <begin position="111"/>
        <end position="251"/>
    </location>
</feature>
<evidence type="ECO:0000256" key="4">
    <source>
        <dbReference type="ARBA" id="ARBA00007806"/>
    </source>
</evidence>
<protein>
    <recommendedName>
        <fullName evidence="7">Probable alpha/beta-glucosidase agdC</fullName>
        <ecNumber evidence="5">3.2.1.20</ecNumber>
        <ecNumber evidence="6">3.2.1.21</ecNumber>
    </recommendedName>
</protein>
<evidence type="ECO:0000259" key="19">
    <source>
        <dbReference type="Pfam" id="PF13802"/>
    </source>
</evidence>
<dbReference type="EC" id="3.2.1.20" evidence="5"/>
<evidence type="ECO:0000313" key="22">
    <source>
        <dbReference type="Proteomes" id="UP000799428"/>
    </source>
</evidence>
<dbReference type="Gene3D" id="3.20.20.80">
    <property type="entry name" value="Glycosidases"/>
    <property type="match status" value="1"/>
</dbReference>
<keyword evidence="12" id="KW-0119">Carbohydrate metabolism</keyword>